<protein>
    <recommendedName>
        <fullName evidence="4">phosphoglycolate phosphatase</fullName>
        <ecNumber evidence="4">3.1.3.18</ecNumber>
    </recommendedName>
</protein>
<sequence length="274" mass="28505">MRARRSASPPGSRPNSARPSPWPATAPRRRARSACGIPPISPLLLPPDFGTAMARLIFDLDGTLVDSLPAMLASANRMLTEFGRAPVSPETCSDFVGRGVRVLVTRLLEHTGGLPGGDVEPALARYHAIYGADPVTGTTVYPGARRALMALAAAGHGLAVCTQKPSGPARDILTSLALMPPVSGLTCGDSLDVLKPDPRMFAHAAEQLPPGEAVVIGDGLADAQLAAAAGVPFLLRMGGYGEQPRSDVPVAGRFTHFDELPELVARVASARVVS</sequence>
<proteinExistence type="inferred from homology"/>
<dbReference type="PANTHER" id="PTHR43434:SF1">
    <property type="entry name" value="PHOSPHOGLYCOLATE PHOSPHATASE"/>
    <property type="match status" value="1"/>
</dbReference>
<dbReference type="InterPro" id="IPR050155">
    <property type="entry name" value="HAD-like_hydrolase_sf"/>
</dbReference>
<gene>
    <name evidence="6" type="ORF">FJM51_10895</name>
</gene>
<dbReference type="Gene3D" id="3.40.50.1000">
    <property type="entry name" value="HAD superfamily/HAD-like"/>
    <property type="match status" value="1"/>
</dbReference>
<dbReference type="InterPro" id="IPR023214">
    <property type="entry name" value="HAD_sf"/>
</dbReference>
<reference evidence="6 7" key="1">
    <citation type="submission" date="2019-06" db="EMBL/GenBank/DDBJ databases">
        <title>A novel bacterium of genus Amaricoccus, isolated from marine sediment.</title>
        <authorList>
            <person name="Huang H."/>
            <person name="Mo K."/>
            <person name="Hu Y."/>
        </authorList>
    </citation>
    <scope>NUCLEOTIDE SEQUENCE [LARGE SCALE GENOMIC DNA]</scope>
    <source>
        <strain evidence="6 7">HB172011</strain>
    </source>
</reference>
<evidence type="ECO:0000256" key="2">
    <source>
        <dbReference type="ARBA" id="ARBA00004818"/>
    </source>
</evidence>
<keyword evidence="6" id="KW-0378">Hydrolase</keyword>
<dbReference type="Gene3D" id="1.10.150.240">
    <property type="entry name" value="Putative phosphatase, domain 2"/>
    <property type="match status" value="1"/>
</dbReference>
<feature type="region of interest" description="Disordered" evidence="5">
    <location>
        <begin position="1"/>
        <end position="34"/>
    </location>
</feature>
<dbReference type="GO" id="GO:0005829">
    <property type="term" value="C:cytosol"/>
    <property type="evidence" value="ECO:0007669"/>
    <property type="project" value="TreeGrafter"/>
</dbReference>
<evidence type="ECO:0000256" key="5">
    <source>
        <dbReference type="SAM" id="MobiDB-lite"/>
    </source>
</evidence>
<name>A0A501WTT4_9RHOB</name>
<dbReference type="SFLD" id="SFLDS00003">
    <property type="entry name" value="Haloacid_Dehalogenase"/>
    <property type="match status" value="1"/>
</dbReference>
<dbReference type="Pfam" id="PF00702">
    <property type="entry name" value="Hydrolase"/>
    <property type="match status" value="1"/>
</dbReference>
<comment type="pathway">
    <text evidence="2">Organic acid metabolism; glycolate biosynthesis; glycolate from 2-phosphoglycolate: step 1/1.</text>
</comment>
<dbReference type="PANTHER" id="PTHR43434">
    <property type="entry name" value="PHOSPHOGLYCOLATE PHOSPHATASE"/>
    <property type="match status" value="1"/>
</dbReference>
<dbReference type="GO" id="GO:0006281">
    <property type="term" value="P:DNA repair"/>
    <property type="evidence" value="ECO:0007669"/>
    <property type="project" value="TreeGrafter"/>
</dbReference>
<dbReference type="SFLD" id="SFLDG01129">
    <property type="entry name" value="C1.5:_HAD__Beta-PGM__Phosphata"/>
    <property type="match status" value="1"/>
</dbReference>
<dbReference type="InterPro" id="IPR036412">
    <property type="entry name" value="HAD-like_sf"/>
</dbReference>
<dbReference type="EMBL" id="VFRP01000009">
    <property type="protein sequence ID" value="TPE50757.1"/>
    <property type="molecule type" value="Genomic_DNA"/>
</dbReference>
<evidence type="ECO:0000256" key="3">
    <source>
        <dbReference type="ARBA" id="ARBA00006171"/>
    </source>
</evidence>
<organism evidence="6 7">
    <name type="scientific">Amaricoccus solimangrovi</name>
    <dbReference type="NCBI Taxonomy" id="2589815"/>
    <lineage>
        <taxon>Bacteria</taxon>
        <taxon>Pseudomonadati</taxon>
        <taxon>Pseudomonadota</taxon>
        <taxon>Alphaproteobacteria</taxon>
        <taxon>Rhodobacterales</taxon>
        <taxon>Paracoccaceae</taxon>
        <taxon>Amaricoccus</taxon>
    </lineage>
</organism>
<dbReference type="GO" id="GO:0008967">
    <property type="term" value="F:phosphoglycolate phosphatase activity"/>
    <property type="evidence" value="ECO:0007669"/>
    <property type="project" value="UniProtKB-EC"/>
</dbReference>
<dbReference type="SUPFAM" id="SSF56784">
    <property type="entry name" value="HAD-like"/>
    <property type="match status" value="1"/>
</dbReference>
<evidence type="ECO:0000256" key="1">
    <source>
        <dbReference type="ARBA" id="ARBA00000830"/>
    </source>
</evidence>
<evidence type="ECO:0000313" key="7">
    <source>
        <dbReference type="Proteomes" id="UP000319255"/>
    </source>
</evidence>
<dbReference type="Proteomes" id="UP000319255">
    <property type="component" value="Unassembled WGS sequence"/>
</dbReference>
<feature type="compositionally biased region" description="Low complexity" evidence="5">
    <location>
        <begin position="1"/>
        <end position="26"/>
    </location>
</feature>
<evidence type="ECO:0000313" key="6">
    <source>
        <dbReference type="EMBL" id="TPE50757.1"/>
    </source>
</evidence>
<dbReference type="OrthoDB" id="9793014at2"/>
<accession>A0A501WTT4</accession>
<comment type="caution">
    <text evidence="6">The sequence shown here is derived from an EMBL/GenBank/DDBJ whole genome shotgun (WGS) entry which is preliminary data.</text>
</comment>
<keyword evidence="7" id="KW-1185">Reference proteome</keyword>
<dbReference type="EC" id="3.1.3.18" evidence="4"/>
<evidence type="ECO:0000256" key="4">
    <source>
        <dbReference type="ARBA" id="ARBA00013078"/>
    </source>
</evidence>
<dbReference type="InterPro" id="IPR023198">
    <property type="entry name" value="PGP-like_dom2"/>
</dbReference>
<dbReference type="AlphaFoldDB" id="A0A501WTT4"/>
<comment type="catalytic activity">
    <reaction evidence="1">
        <text>2-phosphoglycolate + H2O = glycolate + phosphate</text>
        <dbReference type="Rhea" id="RHEA:14369"/>
        <dbReference type="ChEBI" id="CHEBI:15377"/>
        <dbReference type="ChEBI" id="CHEBI:29805"/>
        <dbReference type="ChEBI" id="CHEBI:43474"/>
        <dbReference type="ChEBI" id="CHEBI:58033"/>
        <dbReference type="EC" id="3.1.3.18"/>
    </reaction>
</comment>
<comment type="similarity">
    <text evidence="3">Belongs to the HAD-like hydrolase superfamily. CbbY/CbbZ/Gph/YieH family.</text>
</comment>